<proteinExistence type="predicted"/>
<evidence type="ECO:0000259" key="1">
    <source>
        <dbReference type="PROSITE" id="PS50164"/>
    </source>
</evidence>
<organism evidence="2">
    <name type="scientific">viral metagenome</name>
    <dbReference type="NCBI Taxonomy" id="1070528"/>
    <lineage>
        <taxon>unclassified sequences</taxon>
        <taxon>metagenomes</taxon>
        <taxon>organismal metagenomes</taxon>
    </lineage>
</organism>
<dbReference type="InterPro" id="IPR035901">
    <property type="entry name" value="GIY-YIG_endonuc_sf"/>
</dbReference>
<dbReference type="EMBL" id="MN740446">
    <property type="protein sequence ID" value="QHU26939.1"/>
    <property type="molecule type" value="Genomic_DNA"/>
</dbReference>
<name>A0A6C0L7L5_9ZZZZ</name>
<dbReference type="PANTHER" id="PTHR20208">
    <property type="entry name" value="STRUCTURE-SPECIFIC ENDONUCLEASE SUBUNIT SLX1"/>
    <property type="match status" value="1"/>
</dbReference>
<feature type="domain" description="GIY-YIG" evidence="1">
    <location>
        <begin position="28"/>
        <end position="112"/>
    </location>
</feature>
<dbReference type="Pfam" id="PF01541">
    <property type="entry name" value="GIY-YIG"/>
    <property type="match status" value="1"/>
</dbReference>
<dbReference type="PANTHER" id="PTHR20208:SF13">
    <property type="entry name" value="STRUCTURE-SPECIFIC ENDONUCLEASE SUBUNIT SLX1"/>
    <property type="match status" value="1"/>
</dbReference>
<dbReference type="Gene3D" id="3.40.1440.10">
    <property type="entry name" value="GIY-YIG endonuclease"/>
    <property type="match status" value="1"/>
</dbReference>
<evidence type="ECO:0000313" key="2">
    <source>
        <dbReference type="EMBL" id="QHU26939.1"/>
    </source>
</evidence>
<dbReference type="PROSITE" id="PS50164">
    <property type="entry name" value="GIY_YIG"/>
    <property type="match status" value="1"/>
</dbReference>
<accession>A0A6C0L7L5</accession>
<protein>
    <recommendedName>
        <fullName evidence="1">GIY-YIG domain-containing protein</fullName>
    </recommendedName>
</protein>
<dbReference type="AlphaFoldDB" id="A0A6C0L7L5"/>
<dbReference type="InterPro" id="IPR000305">
    <property type="entry name" value="GIY-YIG_endonuc"/>
</dbReference>
<dbReference type="InterPro" id="IPR050381">
    <property type="entry name" value="SLX1_endonuclease"/>
</dbReference>
<reference evidence="2" key="1">
    <citation type="journal article" date="2020" name="Nature">
        <title>Giant virus diversity and host interactions through global metagenomics.</title>
        <authorList>
            <person name="Schulz F."/>
            <person name="Roux S."/>
            <person name="Paez-Espino D."/>
            <person name="Jungbluth S."/>
            <person name="Walsh D.A."/>
            <person name="Denef V.J."/>
            <person name="McMahon K.D."/>
            <person name="Konstantinidis K.T."/>
            <person name="Eloe-Fadrosh E.A."/>
            <person name="Kyrpides N.C."/>
            <person name="Woyke T."/>
        </authorList>
    </citation>
    <scope>NUCLEOTIDE SEQUENCE</scope>
    <source>
        <strain evidence="2">GVMAG-M-3300027759-42</strain>
    </source>
</reference>
<sequence length="177" mass="20122">MENIVVEESIESVVNPSITVEPVDDGRGPWYCYILRNRNPKYAHLSYNGSTNNPKRRLRQHNEEICGGARYTHGRGGGWEIYALLTGFPDHKNALSCEWRIKHTNGKPGKRPDKHCGTIGRIIGINDVLKLDRWTKQCTIENKNIQMTLYLAEDVMKYINASELPENVTVLAGIPNF</sequence>